<evidence type="ECO:0000313" key="3">
    <source>
        <dbReference type="Proteomes" id="UP000054342"/>
    </source>
</evidence>
<dbReference type="EMBL" id="KN847318">
    <property type="protein sequence ID" value="KIW58675.1"/>
    <property type="molecule type" value="Genomic_DNA"/>
</dbReference>
<dbReference type="Gene3D" id="3.90.1200.10">
    <property type="match status" value="1"/>
</dbReference>
<dbReference type="AlphaFoldDB" id="A0A0D2EV79"/>
<proteinExistence type="predicted"/>
<organism evidence="2 3">
    <name type="scientific">Exophiala xenobiotica</name>
    <dbReference type="NCBI Taxonomy" id="348802"/>
    <lineage>
        <taxon>Eukaryota</taxon>
        <taxon>Fungi</taxon>
        <taxon>Dikarya</taxon>
        <taxon>Ascomycota</taxon>
        <taxon>Pezizomycotina</taxon>
        <taxon>Eurotiomycetes</taxon>
        <taxon>Chaetothyriomycetidae</taxon>
        <taxon>Chaetothyriales</taxon>
        <taxon>Herpotrichiellaceae</taxon>
        <taxon>Exophiala</taxon>
    </lineage>
</organism>
<dbReference type="HOGENOM" id="CLU_069864_2_1_1"/>
<evidence type="ECO:0000259" key="1">
    <source>
        <dbReference type="Pfam" id="PF01636"/>
    </source>
</evidence>
<dbReference type="InterPro" id="IPR002575">
    <property type="entry name" value="Aminoglycoside_PTrfase"/>
</dbReference>
<name>A0A0D2EV79_9EURO</name>
<dbReference type="PANTHER" id="PTHR21310:SF15">
    <property type="entry name" value="AMINOGLYCOSIDE PHOSPHOTRANSFERASE DOMAIN-CONTAINING PROTEIN"/>
    <property type="match status" value="1"/>
</dbReference>
<dbReference type="GeneID" id="25325082"/>
<dbReference type="SUPFAM" id="SSF56112">
    <property type="entry name" value="Protein kinase-like (PK-like)"/>
    <property type="match status" value="1"/>
</dbReference>
<dbReference type="RefSeq" id="XP_013319259.1">
    <property type="nucleotide sequence ID" value="XM_013463805.1"/>
</dbReference>
<dbReference type="Proteomes" id="UP000054342">
    <property type="component" value="Unassembled WGS sequence"/>
</dbReference>
<feature type="domain" description="Aminoglycoside phosphotransferase" evidence="1">
    <location>
        <begin position="38"/>
        <end position="183"/>
    </location>
</feature>
<dbReference type="InterPro" id="IPR011009">
    <property type="entry name" value="Kinase-like_dom_sf"/>
</dbReference>
<accession>A0A0D2EV79</accession>
<dbReference type="OrthoDB" id="2906425at2759"/>
<dbReference type="STRING" id="348802.A0A0D2EV79"/>
<dbReference type="InterPro" id="IPR051678">
    <property type="entry name" value="AGP_Transferase"/>
</dbReference>
<dbReference type="Pfam" id="PF01636">
    <property type="entry name" value="APH"/>
    <property type="match status" value="1"/>
</dbReference>
<evidence type="ECO:0000313" key="2">
    <source>
        <dbReference type="EMBL" id="KIW58675.1"/>
    </source>
</evidence>
<keyword evidence="3" id="KW-1185">Reference proteome</keyword>
<reference evidence="2 3" key="1">
    <citation type="submission" date="2015-01" db="EMBL/GenBank/DDBJ databases">
        <title>The Genome Sequence of Exophiala xenobiotica CBS118157.</title>
        <authorList>
            <consortium name="The Broad Institute Genomics Platform"/>
            <person name="Cuomo C."/>
            <person name="de Hoog S."/>
            <person name="Gorbushina A."/>
            <person name="Stielow B."/>
            <person name="Teixiera M."/>
            <person name="Abouelleil A."/>
            <person name="Chapman S.B."/>
            <person name="Priest M."/>
            <person name="Young S.K."/>
            <person name="Wortman J."/>
            <person name="Nusbaum C."/>
            <person name="Birren B."/>
        </authorList>
    </citation>
    <scope>NUCLEOTIDE SEQUENCE [LARGE SCALE GENOMIC DNA]</scope>
    <source>
        <strain evidence="2 3">CBS 118157</strain>
    </source>
</reference>
<protein>
    <recommendedName>
        <fullName evidence="1">Aminoglycoside phosphotransferase domain-containing protein</fullName>
    </recommendedName>
</protein>
<gene>
    <name evidence="2" type="ORF">PV05_03174</name>
</gene>
<dbReference type="PANTHER" id="PTHR21310">
    <property type="entry name" value="AMINOGLYCOSIDE PHOSPHOTRANSFERASE-RELATED-RELATED"/>
    <property type="match status" value="1"/>
</dbReference>
<sequence>MQSWMVADRCYSYDDQTFTKRDLLDHERATDTQGRPVRIRWSAERLQNDHAALAFIREKTTIPVPKILEFKSMKEGIYELKMERVYGTPLNKIRGDKEQAIRAVDEYITQFVLPQLRSLRSRNVGSLTGKIISPTRLWKQPESHQWTPWRSWTKRNVFIHNDLGHQNILVDGNFEVVGIVDLGIFWLLPGRF</sequence>